<evidence type="ECO:0000313" key="1">
    <source>
        <dbReference type="EMBL" id="KAK3725987.1"/>
    </source>
</evidence>
<comment type="caution">
    <text evidence="1">The sequence shown here is derived from an EMBL/GenBank/DDBJ whole genome shotgun (WGS) entry which is preliminary data.</text>
</comment>
<protein>
    <submittedName>
        <fullName evidence="1">Uncharacterized protein</fullName>
    </submittedName>
</protein>
<dbReference type="Proteomes" id="UP001281147">
    <property type="component" value="Unassembled WGS sequence"/>
</dbReference>
<reference evidence="1" key="1">
    <citation type="submission" date="2023-07" db="EMBL/GenBank/DDBJ databases">
        <title>Black Yeasts Isolated from many extreme environments.</title>
        <authorList>
            <person name="Coleine C."/>
            <person name="Stajich J.E."/>
            <person name="Selbmann L."/>
        </authorList>
    </citation>
    <scope>NUCLEOTIDE SEQUENCE</scope>
    <source>
        <strain evidence="1">CCFEE 5714</strain>
    </source>
</reference>
<organism evidence="1 2">
    <name type="scientific">Vermiconidia calcicola</name>
    <dbReference type="NCBI Taxonomy" id="1690605"/>
    <lineage>
        <taxon>Eukaryota</taxon>
        <taxon>Fungi</taxon>
        <taxon>Dikarya</taxon>
        <taxon>Ascomycota</taxon>
        <taxon>Pezizomycotina</taxon>
        <taxon>Dothideomycetes</taxon>
        <taxon>Dothideomycetidae</taxon>
        <taxon>Mycosphaerellales</taxon>
        <taxon>Extremaceae</taxon>
        <taxon>Vermiconidia</taxon>
    </lineage>
</organism>
<name>A0ACC3NZ08_9PEZI</name>
<accession>A0ACC3NZ08</accession>
<gene>
    <name evidence="1" type="ORF">LTR37_000135</name>
</gene>
<sequence length="340" mass="38585">MPNGPASSSLSTTTTAMDKRIQPPGQIRDYPKPTKTGKAPFSYPKTGLEGETYYELWGDLSSKKTPLICLHGGPGVPHNYLLPISLVNADYDIPVIMYDQIGCGKSTHFADKKGDTKFWTPELFMAELDNLKSHFGIKEFDLLGQSWGGMLGGQYAITQPKGVGKLIISNSPSDMRTWVKIANRLRQDLPKDVRETLDRCERDGKTDTEEYEEAVTYFYKLHLCRREPFPQELNDSFAFLKEDSTVYETMNGPSEFYVVGSLKEWSITEELKEITAETLPGGLLVMNGYYDEAQDETTAPFFYNPRCRTKWVRYALSSHMPMCEETEAYVRDLGMFLTQE</sequence>
<evidence type="ECO:0000313" key="2">
    <source>
        <dbReference type="Proteomes" id="UP001281147"/>
    </source>
</evidence>
<keyword evidence="2" id="KW-1185">Reference proteome</keyword>
<dbReference type="EMBL" id="JAUTXU010000001">
    <property type="protein sequence ID" value="KAK3725987.1"/>
    <property type="molecule type" value="Genomic_DNA"/>
</dbReference>
<proteinExistence type="predicted"/>